<proteinExistence type="predicted"/>
<gene>
    <name evidence="1" type="ORF">HPT29_028480</name>
</gene>
<name>A0ABY5S039_9HYPH</name>
<dbReference type="Proteomes" id="UP001017257">
    <property type="component" value="Plasmid pR24_3"/>
</dbReference>
<sequence>MTLMSFDQIVKLIAAISALIVAIAAAYGVIVLSASVEVESELFGKITLVPGSKASAPLQGSAGSVRPGTDSTVWESTCPEHTKVISGTCISQSGAVPLQNIGPNTAANRWECAWSGNVPKADVLALCLKIQ</sequence>
<evidence type="ECO:0000313" key="1">
    <source>
        <dbReference type="EMBL" id="UVF22840.1"/>
    </source>
</evidence>
<accession>A0ABY5S039</accession>
<dbReference type="RefSeq" id="WP_173946272.1">
    <property type="nucleotide sequence ID" value="NZ_CP102848.1"/>
</dbReference>
<evidence type="ECO:0000313" key="2">
    <source>
        <dbReference type="Proteomes" id="UP001017257"/>
    </source>
</evidence>
<reference evidence="1" key="1">
    <citation type="submission" date="2022-08" db="EMBL/GenBank/DDBJ databases">
        <title>Microvirga terrae sp. nov., isolated from soil.</title>
        <authorList>
            <person name="Kim K.H."/>
            <person name="Seo Y.L."/>
            <person name="Kim J.M."/>
            <person name="Lee J.K."/>
            <person name="Han D.M."/>
            <person name="Jeon C.O."/>
        </authorList>
    </citation>
    <scope>NUCLEOTIDE SEQUENCE</scope>
    <source>
        <strain evidence="1">R24</strain>
        <plasmid evidence="1">pR24_3</plasmid>
    </source>
</reference>
<dbReference type="EMBL" id="CP102848">
    <property type="protein sequence ID" value="UVF22840.1"/>
    <property type="molecule type" value="Genomic_DNA"/>
</dbReference>
<organism evidence="1 2">
    <name type="scientific">Microvirga terrae</name>
    <dbReference type="NCBI Taxonomy" id="2740529"/>
    <lineage>
        <taxon>Bacteria</taxon>
        <taxon>Pseudomonadati</taxon>
        <taxon>Pseudomonadota</taxon>
        <taxon>Alphaproteobacteria</taxon>
        <taxon>Hyphomicrobiales</taxon>
        <taxon>Methylobacteriaceae</taxon>
        <taxon>Microvirga</taxon>
    </lineage>
</organism>
<keyword evidence="2" id="KW-1185">Reference proteome</keyword>
<geneLocation type="plasmid" evidence="1 2">
    <name>pR24_3</name>
</geneLocation>
<protein>
    <submittedName>
        <fullName evidence="1">Uncharacterized protein</fullName>
    </submittedName>
</protein>
<keyword evidence="1" id="KW-0614">Plasmid</keyword>